<comment type="caution">
    <text evidence="2">The sequence shown here is derived from an EMBL/GenBank/DDBJ whole genome shotgun (WGS) entry which is preliminary data.</text>
</comment>
<feature type="chain" id="PRO_5046419270" evidence="1">
    <location>
        <begin position="28"/>
        <end position="83"/>
    </location>
</feature>
<keyword evidence="1" id="KW-0732">Signal</keyword>
<proteinExistence type="predicted"/>
<dbReference type="RefSeq" id="WP_344666182.1">
    <property type="nucleotide sequence ID" value="NZ_BAAAQN010000014.1"/>
</dbReference>
<evidence type="ECO:0000256" key="1">
    <source>
        <dbReference type="SAM" id="SignalP"/>
    </source>
</evidence>
<gene>
    <name evidence="2" type="ORF">GCM10009839_29890</name>
</gene>
<name>A0ABP5FPJ9_9ACTN</name>
<dbReference type="Proteomes" id="UP001500751">
    <property type="component" value="Unassembled WGS sequence"/>
</dbReference>
<reference evidence="3" key="1">
    <citation type="journal article" date="2019" name="Int. J. Syst. Evol. Microbiol.">
        <title>The Global Catalogue of Microorganisms (GCM) 10K type strain sequencing project: providing services to taxonomists for standard genome sequencing and annotation.</title>
        <authorList>
            <consortium name="The Broad Institute Genomics Platform"/>
            <consortium name="The Broad Institute Genome Sequencing Center for Infectious Disease"/>
            <person name="Wu L."/>
            <person name="Ma J."/>
        </authorList>
    </citation>
    <scope>NUCLEOTIDE SEQUENCE [LARGE SCALE GENOMIC DNA]</scope>
    <source>
        <strain evidence="3">JCM 16014</strain>
    </source>
</reference>
<accession>A0ABP5FPJ9</accession>
<protein>
    <submittedName>
        <fullName evidence="2">Uncharacterized protein</fullName>
    </submittedName>
</protein>
<feature type="signal peptide" evidence="1">
    <location>
        <begin position="1"/>
        <end position="27"/>
    </location>
</feature>
<evidence type="ECO:0000313" key="3">
    <source>
        <dbReference type="Proteomes" id="UP001500751"/>
    </source>
</evidence>
<evidence type="ECO:0000313" key="2">
    <source>
        <dbReference type="EMBL" id="GAA2028689.1"/>
    </source>
</evidence>
<sequence length="83" mass="8843">MKRAITGIALTAAGLLASAAFATAANAGTVRPAASGTAQFTNWGECYNTGEQWLAEHRIIDFQCHDSGYHQPGGPNAYMTYDY</sequence>
<dbReference type="EMBL" id="BAAAQN010000014">
    <property type="protein sequence ID" value="GAA2028689.1"/>
    <property type="molecule type" value="Genomic_DNA"/>
</dbReference>
<keyword evidence="3" id="KW-1185">Reference proteome</keyword>
<organism evidence="2 3">
    <name type="scientific">Catenulispora yoronensis</name>
    <dbReference type="NCBI Taxonomy" id="450799"/>
    <lineage>
        <taxon>Bacteria</taxon>
        <taxon>Bacillati</taxon>
        <taxon>Actinomycetota</taxon>
        <taxon>Actinomycetes</taxon>
        <taxon>Catenulisporales</taxon>
        <taxon>Catenulisporaceae</taxon>
        <taxon>Catenulispora</taxon>
    </lineage>
</organism>